<keyword evidence="2" id="KW-1185">Reference proteome</keyword>
<name>A0A6P8AYG4_PYRGI</name>
<accession>A0A6P8AYG4</accession>
<dbReference type="KEGG" id="pgri:PgNI_10604"/>
<dbReference type="Proteomes" id="UP000515153">
    <property type="component" value="Chromosome VII"/>
</dbReference>
<feature type="compositionally biased region" description="Polar residues" evidence="1">
    <location>
        <begin position="1"/>
        <end position="14"/>
    </location>
</feature>
<protein>
    <submittedName>
        <fullName evidence="3">Uncharacterized protein</fullName>
    </submittedName>
</protein>
<evidence type="ECO:0000313" key="2">
    <source>
        <dbReference type="Proteomes" id="UP000515153"/>
    </source>
</evidence>
<feature type="region of interest" description="Disordered" evidence="1">
    <location>
        <begin position="1"/>
        <end position="25"/>
    </location>
</feature>
<sequence length="130" mass="13960">MARRLQTQRSQTEARASRRKDKTPSVGTLGLAYLSTFSLQDTAGLQAGSWKVPTLDRDLDVVPLSSKPATTSFMIIDQVLFSVDGLNGSEQGLNLSESKGMQGGRGTGHNTHSRFVLGFKKPTPCIGGVH</sequence>
<evidence type="ECO:0000256" key="1">
    <source>
        <dbReference type="SAM" id="MobiDB-lite"/>
    </source>
</evidence>
<organism evidence="2 3">
    <name type="scientific">Pyricularia grisea</name>
    <name type="common">Crabgrass-specific blast fungus</name>
    <name type="synonym">Magnaporthe grisea</name>
    <dbReference type="NCBI Taxonomy" id="148305"/>
    <lineage>
        <taxon>Eukaryota</taxon>
        <taxon>Fungi</taxon>
        <taxon>Dikarya</taxon>
        <taxon>Ascomycota</taxon>
        <taxon>Pezizomycotina</taxon>
        <taxon>Sordariomycetes</taxon>
        <taxon>Sordariomycetidae</taxon>
        <taxon>Magnaporthales</taxon>
        <taxon>Pyriculariaceae</taxon>
        <taxon>Pyricularia</taxon>
    </lineage>
</organism>
<reference evidence="3" key="2">
    <citation type="submission" date="2019-10" db="EMBL/GenBank/DDBJ databases">
        <authorList>
            <consortium name="NCBI Genome Project"/>
        </authorList>
    </citation>
    <scope>NUCLEOTIDE SEQUENCE</scope>
    <source>
        <strain evidence="3">NI907</strain>
    </source>
</reference>
<proteinExistence type="predicted"/>
<dbReference type="AlphaFoldDB" id="A0A6P8AYG4"/>
<reference evidence="3" key="3">
    <citation type="submission" date="2025-08" db="UniProtKB">
        <authorList>
            <consortium name="RefSeq"/>
        </authorList>
    </citation>
    <scope>IDENTIFICATION</scope>
    <source>
        <strain evidence="3">NI907</strain>
    </source>
</reference>
<dbReference type="GeneID" id="41965483"/>
<evidence type="ECO:0000313" key="3">
    <source>
        <dbReference type="RefSeq" id="XP_030979953.1"/>
    </source>
</evidence>
<reference evidence="2 3" key="1">
    <citation type="journal article" date="2019" name="Mol. Biol. Evol.">
        <title>Blast fungal genomes show frequent chromosomal changes, gene gains and losses, and effector gene turnover.</title>
        <authorList>
            <person name="Gomez Luciano L.B."/>
            <person name="Jason Tsai I."/>
            <person name="Chuma I."/>
            <person name="Tosa Y."/>
            <person name="Chen Y.H."/>
            <person name="Li J.Y."/>
            <person name="Li M.Y."/>
            <person name="Jade Lu M.Y."/>
            <person name="Nakayashiki H."/>
            <person name="Li W.H."/>
        </authorList>
    </citation>
    <scope>NUCLEOTIDE SEQUENCE [LARGE SCALE GENOMIC DNA]</scope>
    <source>
        <strain evidence="2 3">NI907</strain>
    </source>
</reference>
<dbReference type="RefSeq" id="XP_030979953.1">
    <property type="nucleotide sequence ID" value="XM_031130577.1"/>
</dbReference>
<gene>
    <name evidence="3" type="ORF">PgNI_10604</name>
</gene>